<evidence type="ECO:0000256" key="3">
    <source>
        <dbReference type="ARBA" id="ARBA00022475"/>
    </source>
</evidence>
<evidence type="ECO:0000256" key="11">
    <source>
        <dbReference type="ARBA" id="ARBA00023180"/>
    </source>
</evidence>
<evidence type="ECO:0000256" key="14">
    <source>
        <dbReference type="RuleBase" id="RU000688"/>
    </source>
</evidence>
<dbReference type="OrthoDB" id="10037617at2759"/>
<dbReference type="PRINTS" id="PR00237">
    <property type="entry name" value="GPCRRHODOPSN"/>
</dbReference>
<feature type="transmembrane region" description="Helical" evidence="16">
    <location>
        <begin position="140"/>
        <end position="159"/>
    </location>
</feature>
<dbReference type="STRING" id="158441.A0A226E6J7"/>
<keyword evidence="10 14" id="KW-0675">Receptor</keyword>
<keyword evidence="11" id="KW-0325">Glycoprotein</keyword>
<proteinExistence type="inferred from homology"/>
<dbReference type="InterPro" id="IPR009126">
    <property type="entry name" value="Cholcskin_rcpt"/>
</dbReference>
<keyword evidence="13" id="KW-0449">Lipoprotein</keyword>
<dbReference type="SUPFAM" id="SSF81321">
    <property type="entry name" value="Family A G protein-coupled receptor-like"/>
    <property type="match status" value="1"/>
</dbReference>
<feature type="transmembrane region" description="Helical" evidence="16">
    <location>
        <begin position="96"/>
        <end position="120"/>
    </location>
</feature>
<sequence>MDRHMCLEGCFEADWKQHAATNGQDPETIFFICQRQDKYQWWIDIRSGVFPIQEGDAVSVAVSAWTLVAISVERYYAICHPLTSRRWQTLSHAYKIIAIVWTASLICMSPIAFVSLLQPIRKTGRHKCREEWPTEALEKTYTVFLDIILLVLPLLIMAVKYGCIINLFLHKGGHDVVLQEQSSMLATSGGDESLTPAASPRLNVTNNTNNTHSKPNSNSIFTASFRRHDSCSRQNNSDGSNGGGGGGGKENKKKNPRMSPLAIMVPTTNAVNSGESGYQETSMRDSNSSPISPAPPGVVGIPKGQQMNNHLYRQSSAYGHTSSVAVQTSNPAGVLRRCNQAKSLKRKKRVIKMLGFIVLEFFCCWAPLYVMNTWYLFSPTELYDMIGHVGVSLIQLLAYISCCCNPITLCVMSRGFRIAFCHVFGCHCDSNRHSASHSQRNDSVRLTRNRSLYTPTFNKTTDHV</sequence>
<dbReference type="PANTHER" id="PTHR24238:SF75">
    <property type="entry name" value="CHOLECYSTOKININ-LIKE RECEPTOR AT 17D1-RELATED"/>
    <property type="match status" value="1"/>
</dbReference>
<dbReference type="PANTHER" id="PTHR24238">
    <property type="entry name" value="G-PROTEIN COUPLED RECEPTOR"/>
    <property type="match status" value="1"/>
</dbReference>
<feature type="compositionally biased region" description="Polar residues" evidence="15">
    <location>
        <begin position="266"/>
        <end position="291"/>
    </location>
</feature>
<evidence type="ECO:0000256" key="7">
    <source>
        <dbReference type="ARBA" id="ARBA00023136"/>
    </source>
</evidence>
<dbReference type="Gene3D" id="1.20.1070.10">
    <property type="entry name" value="Rhodopsin 7-helix transmembrane proteins"/>
    <property type="match status" value="2"/>
</dbReference>
<protein>
    <submittedName>
        <fullName evidence="18">Cholecystokinin receptor</fullName>
    </submittedName>
</protein>
<keyword evidence="7 16" id="KW-0472">Membrane</keyword>
<evidence type="ECO:0000256" key="2">
    <source>
        <dbReference type="ARBA" id="ARBA00010663"/>
    </source>
</evidence>
<keyword evidence="6 14" id="KW-0297">G-protein coupled receptor</keyword>
<gene>
    <name evidence="18" type="ORF">Fcan01_12519</name>
</gene>
<comment type="similarity">
    <text evidence="2 14">Belongs to the G-protein coupled receptor 1 family.</text>
</comment>
<name>A0A226E6J7_FOLCA</name>
<reference evidence="18 19" key="1">
    <citation type="submission" date="2015-12" db="EMBL/GenBank/DDBJ databases">
        <title>The genome of Folsomia candida.</title>
        <authorList>
            <person name="Faddeeva A."/>
            <person name="Derks M.F."/>
            <person name="Anvar Y."/>
            <person name="Smit S."/>
            <person name="Van Straalen N."/>
            <person name="Roelofs D."/>
        </authorList>
    </citation>
    <scope>NUCLEOTIDE SEQUENCE [LARGE SCALE GENOMIC DNA]</scope>
    <source>
        <strain evidence="18 19">VU population</strain>
        <tissue evidence="18">Whole body</tissue>
    </source>
</reference>
<evidence type="ECO:0000256" key="10">
    <source>
        <dbReference type="ARBA" id="ARBA00023170"/>
    </source>
</evidence>
<keyword evidence="19" id="KW-1185">Reference proteome</keyword>
<dbReference type="PRINTS" id="PR01822">
    <property type="entry name" value="CCYSTOKININR"/>
</dbReference>
<keyword evidence="3" id="KW-1003">Cell membrane</keyword>
<evidence type="ECO:0000313" key="19">
    <source>
        <dbReference type="Proteomes" id="UP000198287"/>
    </source>
</evidence>
<evidence type="ECO:0000259" key="17">
    <source>
        <dbReference type="PROSITE" id="PS50262"/>
    </source>
</evidence>
<feature type="transmembrane region" description="Helical" evidence="16">
    <location>
        <begin position="390"/>
        <end position="412"/>
    </location>
</feature>
<dbReference type="Pfam" id="PF00001">
    <property type="entry name" value="7tm_1"/>
    <property type="match status" value="1"/>
</dbReference>
<evidence type="ECO:0000256" key="6">
    <source>
        <dbReference type="ARBA" id="ARBA00023040"/>
    </source>
</evidence>
<keyword evidence="9" id="KW-1015">Disulfide bond</keyword>
<evidence type="ECO:0000256" key="5">
    <source>
        <dbReference type="ARBA" id="ARBA00022989"/>
    </source>
</evidence>
<dbReference type="AlphaFoldDB" id="A0A226E6J7"/>
<keyword evidence="4 14" id="KW-0812">Transmembrane</keyword>
<dbReference type="PROSITE" id="PS50262">
    <property type="entry name" value="G_PROTEIN_RECEP_F1_2"/>
    <property type="match status" value="1"/>
</dbReference>
<feature type="region of interest" description="Disordered" evidence="15">
    <location>
        <begin position="188"/>
        <end position="304"/>
    </location>
</feature>
<evidence type="ECO:0000256" key="9">
    <source>
        <dbReference type="ARBA" id="ARBA00023157"/>
    </source>
</evidence>
<accession>A0A226E6J7</accession>
<dbReference type="OMA" id="IMAVKYG"/>
<dbReference type="InterPro" id="IPR017452">
    <property type="entry name" value="GPCR_Rhodpsn_7TM"/>
</dbReference>
<comment type="subcellular location">
    <subcellularLocation>
        <location evidence="1">Cell membrane</location>
        <topology evidence="1">Multi-pass membrane protein</topology>
    </subcellularLocation>
</comment>
<dbReference type="GO" id="GO:0008188">
    <property type="term" value="F:neuropeptide receptor activity"/>
    <property type="evidence" value="ECO:0007669"/>
    <property type="project" value="TreeGrafter"/>
</dbReference>
<organism evidence="18 19">
    <name type="scientific">Folsomia candida</name>
    <name type="common">Springtail</name>
    <dbReference type="NCBI Taxonomy" id="158441"/>
    <lineage>
        <taxon>Eukaryota</taxon>
        <taxon>Metazoa</taxon>
        <taxon>Ecdysozoa</taxon>
        <taxon>Arthropoda</taxon>
        <taxon>Hexapoda</taxon>
        <taxon>Collembola</taxon>
        <taxon>Entomobryomorpha</taxon>
        <taxon>Isotomoidea</taxon>
        <taxon>Isotomidae</taxon>
        <taxon>Proisotominae</taxon>
        <taxon>Folsomia</taxon>
    </lineage>
</organism>
<keyword evidence="12 14" id="KW-0807">Transducer</keyword>
<dbReference type="InterPro" id="IPR000276">
    <property type="entry name" value="GPCR_Rhodpsn"/>
</dbReference>
<keyword evidence="5 16" id="KW-1133">Transmembrane helix</keyword>
<dbReference type="Proteomes" id="UP000198287">
    <property type="component" value="Unassembled WGS sequence"/>
</dbReference>
<evidence type="ECO:0000256" key="13">
    <source>
        <dbReference type="ARBA" id="ARBA00023288"/>
    </source>
</evidence>
<evidence type="ECO:0000256" key="8">
    <source>
        <dbReference type="ARBA" id="ARBA00023139"/>
    </source>
</evidence>
<dbReference type="PROSITE" id="PS00237">
    <property type="entry name" value="G_PROTEIN_RECEP_F1_1"/>
    <property type="match status" value="1"/>
</dbReference>
<evidence type="ECO:0000256" key="15">
    <source>
        <dbReference type="SAM" id="MobiDB-lite"/>
    </source>
</evidence>
<evidence type="ECO:0000256" key="4">
    <source>
        <dbReference type="ARBA" id="ARBA00022692"/>
    </source>
</evidence>
<evidence type="ECO:0000256" key="16">
    <source>
        <dbReference type="SAM" id="Phobius"/>
    </source>
</evidence>
<evidence type="ECO:0000313" key="18">
    <source>
        <dbReference type="EMBL" id="OXA53233.1"/>
    </source>
</evidence>
<evidence type="ECO:0000256" key="12">
    <source>
        <dbReference type="ARBA" id="ARBA00023224"/>
    </source>
</evidence>
<feature type="compositionally biased region" description="Polar residues" evidence="15">
    <location>
        <begin position="202"/>
        <end position="222"/>
    </location>
</feature>
<dbReference type="EMBL" id="LNIX01000006">
    <property type="protein sequence ID" value="OXA53233.1"/>
    <property type="molecule type" value="Genomic_DNA"/>
</dbReference>
<evidence type="ECO:0000256" key="1">
    <source>
        <dbReference type="ARBA" id="ARBA00004651"/>
    </source>
</evidence>
<comment type="caution">
    <text evidence="18">The sequence shown here is derived from an EMBL/GenBank/DDBJ whole genome shotgun (WGS) entry which is preliminary data.</text>
</comment>
<keyword evidence="8" id="KW-0564">Palmitate</keyword>
<feature type="domain" description="G-protein coupled receptors family 1 profile" evidence="17">
    <location>
        <begin position="58"/>
        <end position="409"/>
    </location>
</feature>
<dbReference type="GO" id="GO:0005886">
    <property type="term" value="C:plasma membrane"/>
    <property type="evidence" value="ECO:0007669"/>
    <property type="project" value="UniProtKB-SubCell"/>
</dbReference>
<feature type="transmembrane region" description="Helical" evidence="16">
    <location>
        <begin position="350"/>
        <end position="370"/>
    </location>
</feature>